<feature type="compositionally biased region" description="Polar residues" evidence="1">
    <location>
        <begin position="1"/>
        <end position="10"/>
    </location>
</feature>
<evidence type="ECO:0000256" key="1">
    <source>
        <dbReference type="SAM" id="MobiDB-lite"/>
    </source>
</evidence>
<gene>
    <name evidence="2" type="primary">clz2</name>
</gene>
<reference evidence="2" key="1">
    <citation type="journal article" date="2013" name="J. Am. Chem. Soc.">
        <title>Flavin-linked oxidase catalyzes pyrrolizine formation of dichloropyrrole-containing polyketide extender unit in chlorizidine a.</title>
        <authorList>
            <person name="Mantovani S.M."/>
            <person name="Moore B.S."/>
        </authorList>
    </citation>
    <scope>NUCLEOTIDE SEQUENCE</scope>
    <source>
        <strain evidence="2">CNH-287</strain>
    </source>
</reference>
<dbReference type="InterPro" id="IPR036527">
    <property type="entry name" value="SCP2_sterol-bd_dom_sf"/>
</dbReference>
<dbReference type="SUPFAM" id="SSF55718">
    <property type="entry name" value="SCP-like"/>
    <property type="match status" value="1"/>
</dbReference>
<dbReference type="AlphaFoldDB" id="U6A1Z3"/>
<organism evidence="2">
    <name type="scientific">Streptomyces sp. CNH287</name>
    <dbReference type="NCBI Taxonomy" id="1288082"/>
    <lineage>
        <taxon>Bacteria</taxon>
        <taxon>Bacillati</taxon>
        <taxon>Actinomycetota</taxon>
        <taxon>Actinomycetes</taxon>
        <taxon>Kitasatosporales</taxon>
        <taxon>Streptomycetaceae</taxon>
        <taxon>Streptomyces</taxon>
    </lineage>
</organism>
<reference evidence="2" key="2">
    <citation type="submission" date="2013-08" db="EMBL/GenBank/DDBJ databases">
        <authorList>
            <person name="Moraes Mantovani S."/>
            <person name="Moore B.S."/>
        </authorList>
    </citation>
    <scope>NUCLEOTIDE SEQUENCE</scope>
    <source>
        <strain evidence="2">CNH-287</strain>
    </source>
</reference>
<dbReference type="Gene3D" id="3.30.1050.10">
    <property type="entry name" value="SCP2 sterol-binding domain"/>
    <property type="match status" value="1"/>
</dbReference>
<name>U6A1Z3_9ACTN</name>
<dbReference type="EMBL" id="KF585133">
    <property type="protein sequence ID" value="AHA12074.1"/>
    <property type="molecule type" value="Genomic_DNA"/>
</dbReference>
<sequence>MHSGPESSSGFRRGPLIISDQFSPGQAPEFIAEEEEKALRRPLVWRPDIPAMDVVSLEAAVSKIKYLSSEYLAELEKRGSRMPEKAGTDVDIQHLIREAPDGGEIHYYFKIRSGQLVEARLGMLEDPTCTLKLSYESSVKMTKGELKPLSGLVTGKIRPGGDVAKLRSSAPTLSTPEFKAISDEVHELTDY</sequence>
<accession>U6A1Z3</accession>
<protein>
    <submittedName>
        <fullName evidence="2">Putative sterol carrier protein</fullName>
    </submittedName>
</protein>
<feature type="region of interest" description="Disordered" evidence="1">
    <location>
        <begin position="1"/>
        <end position="21"/>
    </location>
</feature>
<proteinExistence type="predicted"/>
<evidence type="ECO:0000313" key="2">
    <source>
        <dbReference type="EMBL" id="AHA12074.1"/>
    </source>
</evidence>